<sequence>MVIPHIQYVYGAGPGQDQQQKLTNLKIDRCNKLIQLEFNDPPFSKISVGENKQLIADRNRLKSQVEKLTSAIRNIKGFNPDYRLWLDILLETQQEILQNDNTFARKQLE</sequence>
<reference evidence="1 2" key="1">
    <citation type="submission" date="2018-06" db="EMBL/GenBank/DDBJ databases">
        <title>Comparative genomics reveals the genomic features of Rhizophagus irregularis, R. cerebriforme, R. diaphanum and Gigaspora rosea, and their symbiotic lifestyle signature.</title>
        <authorList>
            <person name="Morin E."/>
            <person name="San Clemente H."/>
            <person name="Chen E.C.H."/>
            <person name="De La Providencia I."/>
            <person name="Hainaut M."/>
            <person name="Kuo A."/>
            <person name="Kohler A."/>
            <person name="Murat C."/>
            <person name="Tang N."/>
            <person name="Roy S."/>
            <person name="Loubradou J."/>
            <person name="Henrissat B."/>
            <person name="Grigoriev I.V."/>
            <person name="Corradi N."/>
            <person name="Roux C."/>
            <person name="Martin F.M."/>
        </authorList>
    </citation>
    <scope>NUCLEOTIDE SEQUENCE [LARGE SCALE GENOMIC DNA]</scope>
    <source>
        <strain evidence="1 2">DAOM 194757</strain>
    </source>
</reference>
<evidence type="ECO:0000313" key="1">
    <source>
        <dbReference type="EMBL" id="RIB06627.1"/>
    </source>
</evidence>
<accession>A0A397UC52</accession>
<dbReference type="Proteomes" id="UP000266673">
    <property type="component" value="Unassembled WGS sequence"/>
</dbReference>
<protein>
    <submittedName>
        <fullName evidence="1">Uncharacterized protein</fullName>
    </submittedName>
</protein>
<gene>
    <name evidence="1" type="ORF">C2G38_2216607</name>
</gene>
<organism evidence="1 2">
    <name type="scientific">Gigaspora rosea</name>
    <dbReference type="NCBI Taxonomy" id="44941"/>
    <lineage>
        <taxon>Eukaryota</taxon>
        <taxon>Fungi</taxon>
        <taxon>Fungi incertae sedis</taxon>
        <taxon>Mucoromycota</taxon>
        <taxon>Glomeromycotina</taxon>
        <taxon>Glomeromycetes</taxon>
        <taxon>Diversisporales</taxon>
        <taxon>Gigasporaceae</taxon>
        <taxon>Gigaspora</taxon>
    </lineage>
</organism>
<dbReference type="AlphaFoldDB" id="A0A397UC52"/>
<evidence type="ECO:0000313" key="2">
    <source>
        <dbReference type="Proteomes" id="UP000266673"/>
    </source>
</evidence>
<comment type="caution">
    <text evidence="1">The sequence shown here is derived from an EMBL/GenBank/DDBJ whole genome shotgun (WGS) entry which is preliminary data.</text>
</comment>
<dbReference type="EMBL" id="QKWP01001786">
    <property type="protein sequence ID" value="RIB06627.1"/>
    <property type="molecule type" value="Genomic_DNA"/>
</dbReference>
<dbReference type="OrthoDB" id="2399697at2759"/>
<proteinExistence type="predicted"/>
<keyword evidence="2" id="KW-1185">Reference proteome</keyword>
<name>A0A397UC52_9GLOM</name>